<proteinExistence type="predicted"/>
<dbReference type="Gene3D" id="3.40.50.150">
    <property type="entry name" value="Vaccinia Virus protein VP39"/>
    <property type="match status" value="1"/>
</dbReference>
<protein>
    <recommendedName>
        <fullName evidence="1">Methyltransferase type 11 domain-containing protein</fullName>
    </recommendedName>
</protein>
<dbReference type="AlphaFoldDB" id="A0A6C0JPS2"/>
<feature type="domain" description="Methyltransferase type 11" evidence="1">
    <location>
        <begin position="79"/>
        <end position="166"/>
    </location>
</feature>
<evidence type="ECO:0000313" key="2">
    <source>
        <dbReference type="EMBL" id="QHU05704.1"/>
    </source>
</evidence>
<dbReference type="GO" id="GO:0008757">
    <property type="term" value="F:S-adenosylmethionine-dependent methyltransferase activity"/>
    <property type="evidence" value="ECO:0007669"/>
    <property type="project" value="InterPro"/>
</dbReference>
<dbReference type="InterPro" id="IPR029063">
    <property type="entry name" value="SAM-dependent_MTases_sf"/>
</dbReference>
<accession>A0A6C0JPS2</accession>
<evidence type="ECO:0000259" key="1">
    <source>
        <dbReference type="Pfam" id="PF08241"/>
    </source>
</evidence>
<dbReference type="InterPro" id="IPR013216">
    <property type="entry name" value="Methyltransf_11"/>
</dbReference>
<organism evidence="2">
    <name type="scientific">viral metagenome</name>
    <dbReference type="NCBI Taxonomy" id="1070528"/>
    <lineage>
        <taxon>unclassified sequences</taxon>
        <taxon>metagenomes</taxon>
        <taxon>organismal metagenomes</taxon>
    </lineage>
</organism>
<sequence>MILYILIFLLLLYFSVSYFRKEGYENNNTEYKTFINNNIYNKFYTKNYDDMIHTAPYESDVIKKLSDYFDNNTNLLVTGTKTGHIIELLKGMEITGMDNSEAMVQMSKYKYPDNNYVYGDYENKNVFNKNTFTHILCPLFTIYTVDMDIFLENCNNWLIHKGYMFIVYFKDGFDIKNITNHYPSDYFKLNYTYDIELKKSIITEKITNNKFDVRTNKLFLNDISNLDNSAMKNGFRVINTIDVPDLPNAYIMILQKY</sequence>
<name>A0A6C0JPS2_9ZZZZ</name>
<dbReference type="SUPFAM" id="SSF53335">
    <property type="entry name" value="S-adenosyl-L-methionine-dependent methyltransferases"/>
    <property type="match status" value="1"/>
</dbReference>
<dbReference type="EMBL" id="MN740418">
    <property type="protein sequence ID" value="QHU05704.1"/>
    <property type="molecule type" value="Genomic_DNA"/>
</dbReference>
<dbReference type="Pfam" id="PF08241">
    <property type="entry name" value="Methyltransf_11"/>
    <property type="match status" value="1"/>
</dbReference>
<reference evidence="2" key="1">
    <citation type="journal article" date="2020" name="Nature">
        <title>Giant virus diversity and host interactions through global metagenomics.</title>
        <authorList>
            <person name="Schulz F."/>
            <person name="Roux S."/>
            <person name="Paez-Espino D."/>
            <person name="Jungbluth S."/>
            <person name="Walsh D.A."/>
            <person name="Denef V.J."/>
            <person name="McMahon K.D."/>
            <person name="Konstantinidis K.T."/>
            <person name="Eloe-Fadrosh E.A."/>
            <person name="Kyrpides N.C."/>
            <person name="Woyke T."/>
        </authorList>
    </citation>
    <scope>NUCLEOTIDE SEQUENCE</scope>
    <source>
        <strain evidence="2">GVMAG-M-3300027736-24</strain>
    </source>
</reference>